<reference evidence="1 2" key="1">
    <citation type="submission" date="2019-09" db="EMBL/GenBank/DDBJ databases">
        <authorList>
            <person name="Chandra G."/>
            <person name="Truman W A."/>
        </authorList>
    </citation>
    <scope>NUCLEOTIDE SEQUENCE [LARGE SCALE GENOMIC DNA]</scope>
    <source>
        <strain evidence="1">PS925</strain>
    </source>
</reference>
<proteinExistence type="predicted"/>
<dbReference type="EMBL" id="CABVJG010000044">
    <property type="protein sequence ID" value="VVQ26283.1"/>
    <property type="molecule type" value="Genomic_DNA"/>
</dbReference>
<sequence>MLGVQRFGDVVLIAGFLGLKLFGLHRKTVLLIARGGEAFGGFRQILVMFRLVRTRLSGDQKTRPRTHCAVAVGA</sequence>
<gene>
    <name evidence="1" type="ORF">PS925_06171</name>
</gene>
<evidence type="ECO:0000313" key="2">
    <source>
        <dbReference type="Proteomes" id="UP000412311"/>
    </source>
</evidence>
<name>A0A5E7VUF2_PSEFL</name>
<evidence type="ECO:0000313" key="1">
    <source>
        <dbReference type="EMBL" id="VVQ26283.1"/>
    </source>
</evidence>
<accession>A0A5E7VUF2</accession>
<protein>
    <submittedName>
        <fullName evidence="1">Uncharacterized protein</fullName>
    </submittedName>
</protein>
<dbReference type="Proteomes" id="UP000412311">
    <property type="component" value="Unassembled WGS sequence"/>
</dbReference>
<organism evidence="1 2">
    <name type="scientific">Pseudomonas fluorescens</name>
    <dbReference type="NCBI Taxonomy" id="294"/>
    <lineage>
        <taxon>Bacteria</taxon>
        <taxon>Pseudomonadati</taxon>
        <taxon>Pseudomonadota</taxon>
        <taxon>Gammaproteobacteria</taxon>
        <taxon>Pseudomonadales</taxon>
        <taxon>Pseudomonadaceae</taxon>
        <taxon>Pseudomonas</taxon>
    </lineage>
</organism>
<dbReference type="AlphaFoldDB" id="A0A5E7VUF2"/>